<comment type="similarity">
    <text evidence="1">Belongs to the type-I restriction system S methylase family.</text>
</comment>
<keyword evidence="5" id="KW-0378">Hydrolase</keyword>
<evidence type="ECO:0000256" key="1">
    <source>
        <dbReference type="ARBA" id="ARBA00010923"/>
    </source>
</evidence>
<dbReference type="GO" id="GO:0009307">
    <property type="term" value="P:DNA restriction-modification system"/>
    <property type="evidence" value="ECO:0007669"/>
    <property type="project" value="UniProtKB-KW"/>
</dbReference>
<dbReference type="GO" id="GO:0003677">
    <property type="term" value="F:DNA binding"/>
    <property type="evidence" value="ECO:0007669"/>
    <property type="project" value="UniProtKB-KW"/>
</dbReference>
<name>A0A9X4GMT8_9ENTR</name>
<dbReference type="Pfam" id="PF01420">
    <property type="entry name" value="Methylase_S"/>
    <property type="match status" value="1"/>
</dbReference>
<dbReference type="Gene3D" id="1.10.287.1120">
    <property type="entry name" value="Bipartite methylase S protein"/>
    <property type="match status" value="1"/>
</dbReference>
<accession>A0A9X4GMT8</accession>
<dbReference type="Proteomes" id="UP001147005">
    <property type="component" value="Unassembled WGS sequence"/>
</dbReference>
<dbReference type="InterPro" id="IPR052021">
    <property type="entry name" value="Type-I_RS_S_subunit"/>
</dbReference>
<comment type="caution">
    <text evidence="5">The sequence shown here is derived from an EMBL/GenBank/DDBJ whole genome shotgun (WGS) entry which is preliminary data.</text>
</comment>
<evidence type="ECO:0000313" key="5">
    <source>
        <dbReference type="EMBL" id="MDE9620531.1"/>
    </source>
</evidence>
<reference evidence="5" key="1">
    <citation type="submission" date="2022-01" db="EMBL/GenBank/DDBJ databases">
        <title>Genetic Characterization of Carbapenem-resistant Citrobacter spp. from China: a multicenter study.</title>
        <authorList>
            <person name="Ye L."/>
        </authorList>
    </citation>
    <scope>NUCLEOTIDE SEQUENCE</scope>
    <source>
        <strain evidence="5">IR5432</strain>
    </source>
</reference>
<dbReference type="SUPFAM" id="SSF116734">
    <property type="entry name" value="DNA methylase specificity domain"/>
    <property type="match status" value="2"/>
</dbReference>
<dbReference type="AlphaFoldDB" id="A0A9X4GMT8"/>
<evidence type="ECO:0000256" key="2">
    <source>
        <dbReference type="ARBA" id="ARBA00022747"/>
    </source>
</evidence>
<dbReference type="GO" id="GO:0004519">
    <property type="term" value="F:endonuclease activity"/>
    <property type="evidence" value="ECO:0007669"/>
    <property type="project" value="UniProtKB-KW"/>
</dbReference>
<protein>
    <submittedName>
        <fullName evidence="5">Restriction endonuclease subunit S</fullName>
        <ecNumber evidence="5">3.1.21.-</ecNumber>
    </submittedName>
</protein>
<dbReference type="InterPro" id="IPR000055">
    <property type="entry name" value="Restrct_endonuc_typeI_TRD"/>
</dbReference>
<evidence type="ECO:0000256" key="3">
    <source>
        <dbReference type="ARBA" id="ARBA00023125"/>
    </source>
</evidence>
<dbReference type="InterPro" id="IPR044946">
    <property type="entry name" value="Restrct_endonuc_typeI_TRD_sf"/>
</dbReference>
<dbReference type="EC" id="3.1.21.-" evidence="5"/>
<keyword evidence="2" id="KW-0680">Restriction system</keyword>
<sequence length="447" mass="49869">MAKYKTYSEYKDSGVEWLGKIPSSWDMWKLSHAYEVIGSGTTPTSNNESWFQGDIPWVTTGELRETVIYNTSKSVSLSTLQSFSALKIHPAGSIIIAMYGATIGRLGIIGVDATTNQACCVMTKSNVIDNKYLYYWLQAFRADIINLSSGGGQPNINKEKVSSLQISSPPMKNQVLIAYFLDHETTKIDNLIEKQQQLIELLKEKRQAVIGHAVTKGLNPDVPTKDSGIEWLDSIPSSWEVKPTYAICSASTEKNTDGLENNVLSLSYGNIIKRKTDTNFGLLPDSFNTYQIVKDGDIILRLTDLQNDKNSLRVGLVTQSGIITPAYLKLSVKHAITPSFSYYLLHTYDIFKVFYGMGGGLRQSMKFEDFRRLPLLIPSKIEQESIVTFIDKKIIKIDILIEKQLQQIALLKERRTALISAAVTGKIDVRSWCAPDEQTAAEAEVAV</sequence>
<keyword evidence="5" id="KW-0255">Endonuclease</keyword>
<organism evidence="5 6">
    <name type="scientific">Citrobacter portucalensis</name>
    <dbReference type="NCBI Taxonomy" id="1639133"/>
    <lineage>
        <taxon>Bacteria</taxon>
        <taxon>Pseudomonadati</taxon>
        <taxon>Pseudomonadota</taxon>
        <taxon>Gammaproteobacteria</taxon>
        <taxon>Enterobacterales</taxon>
        <taxon>Enterobacteriaceae</taxon>
        <taxon>Citrobacter</taxon>
        <taxon>Citrobacter freundii complex</taxon>
    </lineage>
</organism>
<dbReference type="CDD" id="cd17280">
    <property type="entry name" value="RMtype1_S_MspEN3ORF6650P_TRD2-CR2_like"/>
    <property type="match status" value="1"/>
</dbReference>
<evidence type="ECO:0000313" key="6">
    <source>
        <dbReference type="Proteomes" id="UP001147005"/>
    </source>
</evidence>
<evidence type="ECO:0000259" key="4">
    <source>
        <dbReference type="Pfam" id="PF01420"/>
    </source>
</evidence>
<dbReference type="RefSeq" id="WP_275398587.1">
    <property type="nucleotide sequence ID" value="NZ_JAKIHW010000031.1"/>
</dbReference>
<feature type="domain" description="Type I restriction modification DNA specificity" evidence="4">
    <location>
        <begin position="22"/>
        <end position="199"/>
    </location>
</feature>
<dbReference type="EMBL" id="JAKIHW010000031">
    <property type="protein sequence ID" value="MDE9620531.1"/>
    <property type="molecule type" value="Genomic_DNA"/>
</dbReference>
<dbReference type="GO" id="GO:0016787">
    <property type="term" value="F:hydrolase activity"/>
    <property type="evidence" value="ECO:0007669"/>
    <property type="project" value="UniProtKB-KW"/>
</dbReference>
<keyword evidence="5" id="KW-0540">Nuclease</keyword>
<dbReference type="PANTHER" id="PTHR30408:SF12">
    <property type="entry name" value="TYPE I RESTRICTION ENZYME MJAVIII SPECIFICITY SUBUNIT"/>
    <property type="match status" value="1"/>
</dbReference>
<proteinExistence type="inferred from homology"/>
<gene>
    <name evidence="5" type="ORF">L2111_20995</name>
</gene>
<keyword evidence="3" id="KW-0238">DNA-binding</keyword>
<dbReference type="Gene3D" id="3.90.220.20">
    <property type="entry name" value="DNA methylase specificity domains"/>
    <property type="match status" value="2"/>
</dbReference>
<dbReference type="PANTHER" id="PTHR30408">
    <property type="entry name" value="TYPE-1 RESTRICTION ENZYME ECOKI SPECIFICITY PROTEIN"/>
    <property type="match status" value="1"/>
</dbReference>